<comment type="subcellular location">
    <subcellularLocation>
        <location evidence="2 9">Cytoplasm</location>
    </subcellularLocation>
</comment>
<evidence type="ECO:0000256" key="4">
    <source>
        <dbReference type="ARBA" id="ARBA00011905"/>
    </source>
</evidence>
<evidence type="ECO:0000313" key="10">
    <source>
        <dbReference type="EMBL" id="MBK1705342.1"/>
    </source>
</evidence>
<keyword evidence="8 9" id="KW-0949">S-adenosyl-L-methionine</keyword>
<dbReference type="PANTHER" id="PTHR10259">
    <property type="entry name" value="THIOPURINE S-METHYLTRANSFERASE"/>
    <property type="match status" value="1"/>
</dbReference>
<protein>
    <recommendedName>
        <fullName evidence="4 9">Thiopurine S-methyltransferase</fullName>
        <ecNumber evidence="4 9">2.1.1.67</ecNumber>
    </recommendedName>
    <alternativeName>
        <fullName evidence="9">Thiopurine methyltransferase</fullName>
    </alternativeName>
</protein>
<dbReference type="InterPro" id="IPR022474">
    <property type="entry name" value="Thiopur_S-MeTfrase_Se/Te_detox"/>
</dbReference>
<accession>A0AAJ0U5W4</accession>
<feature type="binding site" evidence="9">
    <location>
        <position position="45"/>
    </location>
    <ligand>
        <name>S-adenosyl-L-methionine</name>
        <dbReference type="ChEBI" id="CHEBI:59789"/>
    </ligand>
</feature>
<dbReference type="PROSITE" id="PS51585">
    <property type="entry name" value="SAM_MT_TPMT"/>
    <property type="match status" value="1"/>
</dbReference>
<evidence type="ECO:0000313" key="11">
    <source>
        <dbReference type="Proteomes" id="UP001296776"/>
    </source>
</evidence>
<dbReference type="RefSeq" id="WP_200346555.1">
    <property type="nucleotide sequence ID" value="NZ_NRSJ01000021.1"/>
</dbReference>
<proteinExistence type="inferred from homology"/>
<feature type="binding site" evidence="9">
    <location>
        <position position="123"/>
    </location>
    <ligand>
        <name>S-adenosyl-L-methionine</name>
        <dbReference type="ChEBI" id="CHEBI:59789"/>
    </ligand>
</feature>
<dbReference type="NCBIfam" id="TIGR03840">
    <property type="entry name" value="TMPT_Se_Te"/>
    <property type="match status" value="1"/>
</dbReference>
<evidence type="ECO:0000256" key="5">
    <source>
        <dbReference type="ARBA" id="ARBA00022490"/>
    </source>
</evidence>
<dbReference type="GO" id="GO:0032259">
    <property type="term" value="P:methylation"/>
    <property type="evidence" value="ECO:0007669"/>
    <property type="project" value="UniProtKB-KW"/>
</dbReference>
<evidence type="ECO:0000256" key="8">
    <source>
        <dbReference type="ARBA" id="ARBA00022691"/>
    </source>
</evidence>
<dbReference type="CDD" id="cd02440">
    <property type="entry name" value="AdoMet_MTases"/>
    <property type="match status" value="1"/>
</dbReference>
<evidence type="ECO:0000256" key="3">
    <source>
        <dbReference type="ARBA" id="ARBA00008145"/>
    </source>
</evidence>
<feature type="binding site" evidence="9">
    <location>
        <position position="10"/>
    </location>
    <ligand>
        <name>S-adenosyl-L-methionine</name>
        <dbReference type="ChEBI" id="CHEBI:59789"/>
    </ligand>
</feature>
<dbReference type="HAMAP" id="MF_00812">
    <property type="entry name" value="Thiopur_methtran"/>
    <property type="match status" value="1"/>
</dbReference>
<keyword evidence="6 9" id="KW-0489">Methyltransferase</keyword>
<dbReference type="Gene3D" id="3.40.50.150">
    <property type="entry name" value="Vaccinia Virus protein VP39"/>
    <property type="match status" value="1"/>
</dbReference>
<dbReference type="PANTHER" id="PTHR10259:SF11">
    <property type="entry name" value="THIOPURINE S-METHYLTRANSFERASE"/>
    <property type="match status" value="1"/>
</dbReference>
<sequence length="218" mass="25042">MDASFWQRRWQRGEIGWHQDEINRHLTEHWPQLGVPATTRVFVPLCGKARDLLWLAAQGHRVLGVEISDLAAEAFIRENRLDAQRSNTGAFQRLDAGDIVLLVGDYFSLQPHQLDDVGAVYDRASLIALPPHQRPNYVRKLARLLAPGTRSLLITIDYDPRRMRGPPFAVSDAEVHQLYRQAFQVTHLGDHDVLAEEPGWRRRGLDWMTEHLYALTRS</sequence>
<dbReference type="NCBIfam" id="NF009732">
    <property type="entry name" value="PRK13255.1"/>
    <property type="match status" value="1"/>
</dbReference>
<name>A0AAJ0U5W4_9GAMM</name>
<dbReference type="SUPFAM" id="SSF53335">
    <property type="entry name" value="S-adenosyl-L-methionine-dependent methyltransferases"/>
    <property type="match status" value="1"/>
</dbReference>
<keyword evidence="5 9" id="KW-0963">Cytoplasm</keyword>
<evidence type="ECO:0000256" key="9">
    <source>
        <dbReference type="HAMAP-Rule" id="MF_00812"/>
    </source>
</evidence>
<comment type="similarity">
    <text evidence="3 9">Belongs to the class I-like SAM-binding methyltransferase superfamily. TPMT family.</text>
</comment>
<dbReference type="FunFam" id="3.40.50.150:FF:000101">
    <property type="entry name" value="Thiopurine S-methyltransferase"/>
    <property type="match status" value="1"/>
</dbReference>
<evidence type="ECO:0000256" key="7">
    <source>
        <dbReference type="ARBA" id="ARBA00022679"/>
    </source>
</evidence>
<feature type="binding site" evidence="9">
    <location>
        <position position="66"/>
    </location>
    <ligand>
        <name>S-adenosyl-L-methionine</name>
        <dbReference type="ChEBI" id="CHEBI:59789"/>
    </ligand>
</feature>
<dbReference type="GO" id="GO:0005737">
    <property type="term" value="C:cytoplasm"/>
    <property type="evidence" value="ECO:0007669"/>
    <property type="project" value="UniProtKB-SubCell"/>
</dbReference>
<dbReference type="Pfam" id="PF05724">
    <property type="entry name" value="TPMT"/>
    <property type="match status" value="1"/>
</dbReference>
<organism evidence="10 11">
    <name type="scientific">Halochromatium glycolicum</name>
    <dbReference type="NCBI Taxonomy" id="85075"/>
    <lineage>
        <taxon>Bacteria</taxon>
        <taxon>Pseudomonadati</taxon>
        <taxon>Pseudomonadota</taxon>
        <taxon>Gammaproteobacteria</taxon>
        <taxon>Chromatiales</taxon>
        <taxon>Chromatiaceae</taxon>
        <taxon>Halochromatium</taxon>
    </lineage>
</organism>
<reference evidence="10" key="1">
    <citation type="submission" date="2017-08" db="EMBL/GenBank/DDBJ databases">
        <authorList>
            <person name="Imhoff J.F."/>
            <person name="Rahn T."/>
            <person name="Kuenzel S."/>
            <person name="Neulinger S.C."/>
        </authorList>
    </citation>
    <scope>NUCLEOTIDE SEQUENCE</scope>
    <source>
        <strain evidence="10">DSM 11080</strain>
    </source>
</reference>
<dbReference type="InterPro" id="IPR029063">
    <property type="entry name" value="SAM-dependent_MTases_sf"/>
</dbReference>
<comment type="catalytic activity">
    <reaction evidence="1 9">
        <text>S-adenosyl-L-methionine + a thiopurine = S-adenosyl-L-homocysteine + a thiopurine S-methylether.</text>
        <dbReference type="EC" id="2.1.1.67"/>
    </reaction>
</comment>
<dbReference type="Proteomes" id="UP001296776">
    <property type="component" value="Unassembled WGS sequence"/>
</dbReference>
<comment type="caution">
    <text evidence="10">The sequence shown here is derived from an EMBL/GenBank/DDBJ whole genome shotgun (WGS) entry which is preliminary data.</text>
</comment>
<dbReference type="EC" id="2.1.1.67" evidence="4 9"/>
<keyword evidence="11" id="KW-1185">Reference proteome</keyword>
<keyword evidence="7 9" id="KW-0808">Transferase</keyword>
<dbReference type="GO" id="GO:0010038">
    <property type="term" value="P:response to metal ion"/>
    <property type="evidence" value="ECO:0007669"/>
    <property type="project" value="InterPro"/>
</dbReference>
<dbReference type="InterPro" id="IPR025835">
    <property type="entry name" value="Thiopurine_S-MeTrfase"/>
</dbReference>
<dbReference type="AlphaFoldDB" id="A0AAJ0U5W4"/>
<gene>
    <name evidence="9" type="primary">tpm</name>
    <name evidence="10" type="ORF">CKO40_12490</name>
</gene>
<dbReference type="GO" id="GO:0008119">
    <property type="term" value="F:thiopurine S-methyltransferase activity"/>
    <property type="evidence" value="ECO:0007669"/>
    <property type="project" value="UniProtKB-UniRule"/>
</dbReference>
<dbReference type="InterPro" id="IPR008854">
    <property type="entry name" value="TPMT"/>
</dbReference>
<dbReference type="PIRSF" id="PIRSF023956">
    <property type="entry name" value="Thiopurine_S-methyltransferase"/>
    <property type="match status" value="1"/>
</dbReference>
<evidence type="ECO:0000256" key="2">
    <source>
        <dbReference type="ARBA" id="ARBA00004496"/>
    </source>
</evidence>
<evidence type="ECO:0000256" key="1">
    <source>
        <dbReference type="ARBA" id="ARBA00000903"/>
    </source>
</evidence>
<reference evidence="10" key="2">
    <citation type="journal article" date="2020" name="Microorganisms">
        <title>Osmotic Adaptation and Compatible Solute Biosynthesis of Phototrophic Bacteria as Revealed from Genome Analyses.</title>
        <authorList>
            <person name="Imhoff J.F."/>
            <person name="Rahn T."/>
            <person name="Kunzel S."/>
            <person name="Keller A."/>
            <person name="Neulinger S.C."/>
        </authorList>
    </citation>
    <scope>NUCLEOTIDE SEQUENCE</scope>
    <source>
        <strain evidence="10">DSM 11080</strain>
    </source>
</reference>
<dbReference type="EMBL" id="NRSJ01000021">
    <property type="protein sequence ID" value="MBK1705342.1"/>
    <property type="molecule type" value="Genomic_DNA"/>
</dbReference>
<evidence type="ECO:0000256" key="6">
    <source>
        <dbReference type="ARBA" id="ARBA00022603"/>
    </source>
</evidence>